<feature type="transmembrane region" description="Helical" evidence="9">
    <location>
        <begin position="104"/>
        <end position="129"/>
    </location>
</feature>
<evidence type="ECO:0000256" key="1">
    <source>
        <dbReference type="ARBA" id="ARBA00004141"/>
    </source>
</evidence>
<dbReference type="GO" id="GO:0007165">
    <property type="term" value="P:signal transduction"/>
    <property type="evidence" value="ECO:0007669"/>
    <property type="project" value="UniProtKB-KW"/>
</dbReference>
<evidence type="ECO:0000313" key="11">
    <source>
        <dbReference type="Proteomes" id="UP001566132"/>
    </source>
</evidence>
<dbReference type="GO" id="GO:0016020">
    <property type="term" value="C:membrane"/>
    <property type="evidence" value="ECO:0007669"/>
    <property type="project" value="UniProtKB-SubCell"/>
</dbReference>
<accession>A0ABD1EKZ4</accession>
<comment type="subcellular location">
    <subcellularLocation>
        <location evidence="1">Membrane</location>
        <topology evidence="1">Multi-pass membrane protein</topology>
    </subcellularLocation>
</comment>
<dbReference type="EMBL" id="JBDJPC010000007">
    <property type="protein sequence ID" value="KAL1494648.1"/>
    <property type="molecule type" value="Genomic_DNA"/>
</dbReference>
<name>A0ABD1EKZ4_HYPHA</name>
<keyword evidence="8" id="KW-0807">Transducer</keyword>
<evidence type="ECO:0000256" key="9">
    <source>
        <dbReference type="SAM" id="Phobius"/>
    </source>
</evidence>
<dbReference type="AlphaFoldDB" id="A0ABD1EKZ4"/>
<keyword evidence="6 9" id="KW-0472">Membrane</keyword>
<comment type="caution">
    <text evidence="10">The sequence shown here is derived from an EMBL/GenBank/DDBJ whole genome shotgun (WGS) entry which is preliminary data.</text>
</comment>
<evidence type="ECO:0000256" key="3">
    <source>
        <dbReference type="ARBA" id="ARBA00022692"/>
    </source>
</evidence>
<dbReference type="GO" id="GO:0007608">
    <property type="term" value="P:sensory perception of smell"/>
    <property type="evidence" value="ECO:0007669"/>
    <property type="project" value="UniProtKB-KW"/>
</dbReference>
<evidence type="ECO:0000256" key="2">
    <source>
        <dbReference type="ARBA" id="ARBA00022606"/>
    </source>
</evidence>
<keyword evidence="3 9" id="KW-0812">Transmembrane</keyword>
<evidence type="ECO:0000256" key="8">
    <source>
        <dbReference type="ARBA" id="ARBA00023224"/>
    </source>
</evidence>
<sequence length="317" mass="36812">MSRNEGKLQAETITINSLFFLFNEKFALQSKKFNVLFSPNVTNVELEIKKNINASCNKVESLLFIYMGINMTTATTVLYELVFSENKLPLQSLIPKDSLLFRPAQTIFCLLFLIWHVTPNALVPMYYLIPMLYCKIRLLQLVDYINQINGSEETFNAYDMSEIIKSLIEDQIKIKKCHQKIFGELHLFASIYVLNGAVILGTYSLLAIFYYTHTEMHGLVVCAGYVFYCYTIAEFAQEYSDNAVLCAKAVSSLKWYQWDVKCQKSYLTMLIQFSQRFRVPIFSFLDVNLGIFKQCIRTSYVTANFLYTLKYKSKYRS</sequence>
<evidence type="ECO:0000256" key="7">
    <source>
        <dbReference type="ARBA" id="ARBA00023170"/>
    </source>
</evidence>
<evidence type="ECO:0000313" key="10">
    <source>
        <dbReference type="EMBL" id="KAL1494648.1"/>
    </source>
</evidence>
<protein>
    <recommendedName>
        <fullName evidence="12">Odorant receptor</fullName>
    </recommendedName>
</protein>
<dbReference type="InterPro" id="IPR004117">
    <property type="entry name" value="7tm6_olfct_rcpt"/>
</dbReference>
<keyword evidence="4" id="KW-0552">Olfaction</keyword>
<proteinExistence type="predicted"/>
<dbReference type="Pfam" id="PF02949">
    <property type="entry name" value="7tm_6"/>
    <property type="match status" value="1"/>
</dbReference>
<feature type="transmembrane region" description="Helical" evidence="9">
    <location>
        <begin position="63"/>
        <end position="84"/>
    </location>
</feature>
<reference evidence="10 11" key="1">
    <citation type="submission" date="2024-05" db="EMBL/GenBank/DDBJ databases">
        <title>Genetic variation in Jamaican populations of the coffee berry borer (Hypothenemus hampei).</title>
        <authorList>
            <person name="Errbii M."/>
            <person name="Myrie A."/>
        </authorList>
    </citation>
    <scope>NUCLEOTIDE SEQUENCE [LARGE SCALE GENOMIC DNA]</scope>
    <source>
        <strain evidence="10">JA-Hopewell-2020-01-JO</strain>
        <tissue evidence="10">Whole body</tissue>
    </source>
</reference>
<gene>
    <name evidence="10" type="ORF">ABEB36_010217</name>
</gene>
<dbReference type="Proteomes" id="UP001566132">
    <property type="component" value="Unassembled WGS sequence"/>
</dbReference>
<keyword evidence="2" id="KW-0716">Sensory transduction</keyword>
<organism evidence="10 11">
    <name type="scientific">Hypothenemus hampei</name>
    <name type="common">Coffee berry borer</name>
    <dbReference type="NCBI Taxonomy" id="57062"/>
    <lineage>
        <taxon>Eukaryota</taxon>
        <taxon>Metazoa</taxon>
        <taxon>Ecdysozoa</taxon>
        <taxon>Arthropoda</taxon>
        <taxon>Hexapoda</taxon>
        <taxon>Insecta</taxon>
        <taxon>Pterygota</taxon>
        <taxon>Neoptera</taxon>
        <taxon>Endopterygota</taxon>
        <taxon>Coleoptera</taxon>
        <taxon>Polyphaga</taxon>
        <taxon>Cucujiformia</taxon>
        <taxon>Curculionidae</taxon>
        <taxon>Scolytinae</taxon>
        <taxon>Hypothenemus</taxon>
    </lineage>
</organism>
<keyword evidence="11" id="KW-1185">Reference proteome</keyword>
<feature type="transmembrane region" description="Helical" evidence="9">
    <location>
        <begin position="216"/>
        <end position="233"/>
    </location>
</feature>
<feature type="transmembrane region" description="Helical" evidence="9">
    <location>
        <begin position="185"/>
        <end position="210"/>
    </location>
</feature>
<evidence type="ECO:0000256" key="6">
    <source>
        <dbReference type="ARBA" id="ARBA00023136"/>
    </source>
</evidence>
<evidence type="ECO:0000256" key="4">
    <source>
        <dbReference type="ARBA" id="ARBA00022725"/>
    </source>
</evidence>
<evidence type="ECO:0000256" key="5">
    <source>
        <dbReference type="ARBA" id="ARBA00022989"/>
    </source>
</evidence>
<keyword evidence="7" id="KW-0675">Receptor</keyword>
<keyword evidence="5 9" id="KW-1133">Transmembrane helix</keyword>
<evidence type="ECO:0008006" key="12">
    <source>
        <dbReference type="Google" id="ProtNLM"/>
    </source>
</evidence>